<dbReference type="Proteomes" id="UP000321222">
    <property type="component" value="Chromosome"/>
</dbReference>
<sequence>MYILSLNITGGDYILWFIIGGVCLLCLWVYVLQLKYSVFQKNDRLRREAYIKEDSIKITVTFDDCKVKEKKSYSVKPSSNGYRSQGLNSLLDCRNAQTATQNKYYNIEAKAKANGTTKTFKVDNLPFDRETLLIKLYIQKEITIYCNKHLNSYLFDLSFLD</sequence>
<dbReference type="KEGG" id="fak:FUA48_16665"/>
<keyword evidence="1" id="KW-0812">Transmembrane</keyword>
<organism evidence="2 3">
    <name type="scientific">Flavobacterium alkalisoli</name>
    <dbReference type="NCBI Taxonomy" id="2602769"/>
    <lineage>
        <taxon>Bacteria</taxon>
        <taxon>Pseudomonadati</taxon>
        <taxon>Bacteroidota</taxon>
        <taxon>Flavobacteriia</taxon>
        <taxon>Flavobacteriales</taxon>
        <taxon>Flavobacteriaceae</taxon>
        <taxon>Flavobacterium</taxon>
    </lineage>
</organism>
<dbReference type="RefSeq" id="WP_147584586.1">
    <property type="nucleotide sequence ID" value="NZ_CP042831.1"/>
</dbReference>
<accession>A0A5B9FV35</accession>
<feature type="transmembrane region" description="Helical" evidence="1">
    <location>
        <begin position="13"/>
        <end position="32"/>
    </location>
</feature>
<dbReference type="OrthoDB" id="10009520at2"/>
<evidence type="ECO:0000313" key="3">
    <source>
        <dbReference type="Proteomes" id="UP000321222"/>
    </source>
</evidence>
<evidence type="ECO:0000313" key="2">
    <source>
        <dbReference type="EMBL" id="QEE51143.1"/>
    </source>
</evidence>
<gene>
    <name evidence="2" type="ORF">FUA48_16665</name>
</gene>
<keyword evidence="1" id="KW-0472">Membrane</keyword>
<keyword evidence="1" id="KW-1133">Transmembrane helix</keyword>
<name>A0A5B9FV35_9FLAO</name>
<proteinExistence type="predicted"/>
<keyword evidence="3" id="KW-1185">Reference proteome</keyword>
<protein>
    <submittedName>
        <fullName evidence="2">Uncharacterized protein</fullName>
    </submittedName>
</protein>
<dbReference type="AlphaFoldDB" id="A0A5B9FV35"/>
<reference evidence="2 3" key="1">
    <citation type="submission" date="2019-08" db="EMBL/GenBank/DDBJ databases">
        <title>Flavobacterium alkalisoli sp. nov., isolated from rhizosphere soil of Suaeda salsa.</title>
        <authorList>
            <person name="Sun J.-Q."/>
            <person name="Xu L."/>
        </authorList>
    </citation>
    <scope>NUCLEOTIDE SEQUENCE [LARGE SCALE GENOMIC DNA]</scope>
    <source>
        <strain evidence="2 3">XS-5</strain>
    </source>
</reference>
<dbReference type="EMBL" id="CP042831">
    <property type="protein sequence ID" value="QEE51143.1"/>
    <property type="molecule type" value="Genomic_DNA"/>
</dbReference>
<evidence type="ECO:0000256" key="1">
    <source>
        <dbReference type="SAM" id="Phobius"/>
    </source>
</evidence>